<dbReference type="EMBL" id="QGTZ01000005">
    <property type="protein sequence ID" value="PWW40729.1"/>
    <property type="molecule type" value="Genomic_DNA"/>
</dbReference>
<keyword evidence="1" id="KW-0472">Membrane</keyword>
<name>A0A855Y8H1_9BACL</name>
<gene>
    <name evidence="2" type="ORF">DET56_1051</name>
</gene>
<accession>A0A855Y8H1</accession>
<feature type="transmembrane region" description="Helical" evidence="1">
    <location>
        <begin position="6"/>
        <end position="23"/>
    </location>
</feature>
<comment type="caution">
    <text evidence="2">The sequence shown here is derived from an EMBL/GenBank/DDBJ whole genome shotgun (WGS) entry which is preliminary data.</text>
</comment>
<keyword evidence="1" id="KW-0812">Transmembrane</keyword>
<dbReference type="AlphaFoldDB" id="A0A855Y8H1"/>
<protein>
    <submittedName>
        <fullName evidence="2">Uncharacterized protein</fullName>
    </submittedName>
</protein>
<evidence type="ECO:0000313" key="3">
    <source>
        <dbReference type="Proteomes" id="UP000247078"/>
    </source>
</evidence>
<dbReference type="Proteomes" id="UP000247078">
    <property type="component" value="Unassembled WGS sequence"/>
</dbReference>
<feature type="transmembrane region" description="Helical" evidence="1">
    <location>
        <begin position="103"/>
        <end position="125"/>
    </location>
</feature>
<keyword evidence="1" id="KW-1133">Transmembrane helix</keyword>
<feature type="non-terminal residue" evidence="2">
    <location>
        <position position="127"/>
    </location>
</feature>
<reference evidence="2 3" key="1">
    <citation type="submission" date="2018-05" db="EMBL/GenBank/DDBJ databases">
        <title>Freshwater and sediment microbial communities from various areas in North America, analyzing microbe dynamics in response to fracking.</title>
        <authorList>
            <person name="Lamendella R."/>
        </authorList>
    </citation>
    <scope>NUCLEOTIDE SEQUENCE [LARGE SCALE GENOMIC DNA]</scope>
    <source>
        <strain evidence="2 3">DB-3</strain>
    </source>
</reference>
<evidence type="ECO:0000256" key="1">
    <source>
        <dbReference type="SAM" id="Phobius"/>
    </source>
</evidence>
<sequence length="127" mass="15364">MDIVIYIIIAIVSFFLIYRLIIIKKNMKRDWDLSIITMENDFKNYLELKERFNTGFHTTLNFSDKAENLLEYYLTMPWMTLNKRDIYFKIEERNNNNSSLYEYLIYTLAAFALIYSIISILKLYVLP</sequence>
<evidence type="ECO:0000313" key="2">
    <source>
        <dbReference type="EMBL" id="PWW40729.1"/>
    </source>
</evidence>
<proteinExistence type="predicted"/>
<dbReference type="RefSeq" id="WP_219993579.1">
    <property type="nucleotide sequence ID" value="NZ_QGTZ01000005.1"/>
</dbReference>
<organism evidence="2 3">
    <name type="scientific">Paenibacillus pabuli</name>
    <dbReference type="NCBI Taxonomy" id="1472"/>
    <lineage>
        <taxon>Bacteria</taxon>
        <taxon>Bacillati</taxon>
        <taxon>Bacillota</taxon>
        <taxon>Bacilli</taxon>
        <taxon>Bacillales</taxon>
        <taxon>Paenibacillaceae</taxon>
        <taxon>Paenibacillus</taxon>
    </lineage>
</organism>